<protein>
    <submittedName>
        <fullName evidence="1">3-hydroxydecanoyl-[acyl-carrier-protein] dehydratase</fullName>
        <ecNumber evidence="1">4.2.1.60</ecNumber>
    </submittedName>
</protein>
<name>A0A4V6Z2P8_SERFO</name>
<dbReference type="GO" id="GO:0016829">
    <property type="term" value="F:lyase activity"/>
    <property type="evidence" value="ECO:0007669"/>
    <property type="project" value="UniProtKB-KW"/>
</dbReference>
<dbReference type="EMBL" id="CABEEZ010000096">
    <property type="protein sequence ID" value="VTR39128.1"/>
    <property type="molecule type" value="Genomic_DNA"/>
</dbReference>
<proteinExistence type="predicted"/>
<dbReference type="AlphaFoldDB" id="A0A4V6Z2P8"/>
<reference evidence="1" key="1">
    <citation type="submission" date="2019-05" db="EMBL/GenBank/DDBJ databases">
        <authorList>
            <consortium name="Pathogen Informatics"/>
        </authorList>
    </citation>
    <scope>NUCLEOTIDE SEQUENCE [LARGE SCALE GENOMIC DNA]</scope>
    <source>
        <strain evidence="1">NCTC12965</strain>
    </source>
</reference>
<evidence type="ECO:0000313" key="1">
    <source>
        <dbReference type="EMBL" id="VTR39128.1"/>
    </source>
</evidence>
<dbReference type="EC" id="4.2.1.60" evidence="1"/>
<accession>A0A4V6Z2P8</accession>
<sequence>MIIRKLIMGVADGEVLCDGKVIYTASDLKVACSRTQQRSNALRRPLSVAVYFPCVITELVV</sequence>
<gene>
    <name evidence="1" type="primary">fabA_1</name>
    <name evidence="1" type="ORF">NCTC12965_04327</name>
</gene>
<organism evidence="1">
    <name type="scientific">Serratia fonticola</name>
    <dbReference type="NCBI Taxonomy" id="47917"/>
    <lineage>
        <taxon>Bacteria</taxon>
        <taxon>Pseudomonadati</taxon>
        <taxon>Pseudomonadota</taxon>
        <taxon>Gammaproteobacteria</taxon>
        <taxon>Enterobacterales</taxon>
        <taxon>Yersiniaceae</taxon>
        <taxon>Serratia</taxon>
    </lineage>
</organism>
<keyword evidence="1" id="KW-0456">Lyase</keyword>